<dbReference type="Pfam" id="PF01966">
    <property type="entry name" value="HD"/>
    <property type="match status" value="1"/>
</dbReference>
<protein>
    <submittedName>
        <fullName evidence="2">Metal dependent phosphohydrolase</fullName>
    </submittedName>
</protein>
<proteinExistence type="predicted"/>
<dbReference type="PANTHER" id="PTHR38659">
    <property type="entry name" value="METAL-DEPENDENT PHOSPHOHYDROLASE"/>
    <property type="match status" value="1"/>
</dbReference>
<dbReference type="EMBL" id="CP000860">
    <property type="protein sequence ID" value="ACA58886.1"/>
    <property type="molecule type" value="Genomic_DNA"/>
</dbReference>
<dbReference type="STRING" id="477974.Daud_0328"/>
<evidence type="ECO:0000313" key="3">
    <source>
        <dbReference type="Proteomes" id="UP000008544"/>
    </source>
</evidence>
<dbReference type="KEGG" id="dau:Daud_0328"/>
<dbReference type="NCBIfam" id="TIGR00277">
    <property type="entry name" value="HDIG"/>
    <property type="match status" value="1"/>
</dbReference>
<dbReference type="Gene3D" id="1.10.3210.10">
    <property type="entry name" value="Hypothetical protein af1432"/>
    <property type="match status" value="1"/>
</dbReference>
<keyword evidence="3" id="KW-1185">Reference proteome</keyword>
<dbReference type="InterPro" id="IPR006675">
    <property type="entry name" value="HDIG_dom"/>
</dbReference>
<dbReference type="Proteomes" id="UP000008544">
    <property type="component" value="Chromosome"/>
</dbReference>
<dbReference type="HOGENOM" id="CLU_090635_1_0_9"/>
<organism evidence="2 3">
    <name type="scientific">Desulforudis audaxviator (strain MP104C)</name>
    <dbReference type="NCBI Taxonomy" id="477974"/>
    <lineage>
        <taxon>Bacteria</taxon>
        <taxon>Bacillati</taxon>
        <taxon>Bacillota</taxon>
        <taxon>Clostridia</taxon>
        <taxon>Thermoanaerobacterales</taxon>
        <taxon>Candidatus Desulforudaceae</taxon>
        <taxon>Candidatus Desulforudis</taxon>
    </lineage>
</organism>
<sequence>MGGGGNGSEHTYALEVKPVRSQEIISNKYQGGFRLKREEALALLKKNLPNKNLQKHCLAAEAVMRRLARRFQEDEESWGLTGLLHDIDYEQTKDDPDRHSMEGARMLAELGLAPEVVYAVKVHNERHGLPRLSRLDKALYAVDPLTGFIVAGALIRPEKRLAAVDVAFLTNRFKEKAFARGANREQMQTCTELGLTLEEFIGLGLEAMQEKAEELGL</sequence>
<dbReference type="PANTHER" id="PTHR38659:SF1">
    <property type="entry name" value="METAL DEPENDENT PHOSPHOHYDROLASE"/>
    <property type="match status" value="1"/>
</dbReference>
<dbReference type="AlphaFoldDB" id="B1I1E3"/>
<dbReference type="SUPFAM" id="SSF109604">
    <property type="entry name" value="HD-domain/PDEase-like"/>
    <property type="match status" value="1"/>
</dbReference>
<reference evidence="3" key="1">
    <citation type="submission" date="2007-10" db="EMBL/GenBank/DDBJ databases">
        <title>Complete sequence of chromosome of Desulforudis audaxviator MP104C.</title>
        <authorList>
            <person name="Copeland A."/>
            <person name="Lucas S."/>
            <person name="Lapidus A."/>
            <person name="Barry K."/>
            <person name="Glavina del Rio T."/>
            <person name="Dalin E."/>
            <person name="Tice H."/>
            <person name="Bruce D."/>
            <person name="Pitluck S."/>
            <person name="Lowry S.R."/>
            <person name="Larimer F."/>
            <person name="Land M.L."/>
            <person name="Hauser L."/>
            <person name="Kyrpides N."/>
            <person name="Ivanova N.N."/>
            <person name="Richardson P."/>
        </authorList>
    </citation>
    <scope>NUCLEOTIDE SEQUENCE [LARGE SCALE GENOMIC DNA]</scope>
    <source>
        <strain evidence="3">MP104C</strain>
    </source>
</reference>
<accession>B1I1E3</accession>
<evidence type="ECO:0000259" key="1">
    <source>
        <dbReference type="Pfam" id="PF01966"/>
    </source>
</evidence>
<keyword evidence="2" id="KW-0378">Hydrolase</keyword>
<dbReference type="InterPro" id="IPR006674">
    <property type="entry name" value="HD_domain"/>
</dbReference>
<dbReference type="eggNOG" id="COG2316">
    <property type="taxonomic scope" value="Bacteria"/>
</dbReference>
<evidence type="ECO:0000313" key="2">
    <source>
        <dbReference type="EMBL" id="ACA58886.1"/>
    </source>
</evidence>
<name>B1I1E3_DESAP</name>
<dbReference type="GO" id="GO:0016787">
    <property type="term" value="F:hydrolase activity"/>
    <property type="evidence" value="ECO:0007669"/>
    <property type="project" value="UniProtKB-KW"/>
</dbReference>
<reference evidence="2 3" key="2">
    <citation type="journal article" date="2008" name="Science">
        <title>Environmental genomics reveals a single-species ecosystem deep within Earth.</title>
        <authorList>
            <person name="Chivian D."/>
            <person name="Brodie E.L."/>
            <person name="Alm E.J."/>
            <person name="Culley D.E."/>
            <person name="Dehal P.S."/>
            <person name="Desantis T.Z."/>
            <person name="Gihring T.M."/>
            <person name="Lapidus A."/>
            <person name="Lin L.H."/>
            <person name="Lowry S.R."/>
            <person name="Moser D.P."/>
            <person name="Richardson P.M."/>
            <person name="Southam G."/>
            <person name="Wanger G."/>
            <person name="Pratt L.M."/>
            <person name="Andersen G.L."/>
            <person name="Hazen T.C."/>
            <person name="Brockman F.J."/>
            <person name="Arkin A.P."/>
            <person name="Onstott T.C."/>
        </authorList>
    </citation>
    <scope>NUCLEOTIDE SEQUENCE [LARGE SCALE GENOMIC DNA]</scope>
    <source>
        <strain evidence="2 3">MP104C</strain>
    </source>
</reference>
<feature type="domain" description="HD" evidence="1">
    <location>
        <begin position="55"/>
        <end position="139"/>
    </location>
</feature>
<gene>
    <name evidence="2" type="ordered locus">Daud_0328</name>
</gene>